<feature type="domain" description="HTH luxR-type" evidence="4">
    <location>
        <begin position="428"/>
        <end position="493"/>
    </location>
</feature>
<evidence type="ECO:0000256" key="1">
    <source>
        <dbReference type="ARBA" id="ARBA00023015"/>
    </source>
</evidence>
<dbReference type="PANTHER" id="PTHR44688">
    <property type="entry name" value="DNA-BINDING TRANSCRIPTIONAL ACTIVATOR DEVR_DOSR"/>
    <property type="match status" value="1"/>
</dbReference>
<sequence length="495" mass="53777">MASFVDRFALDLVLAGERDDVLRLLEATDREDPPLSVLVTRLLIEVPYPDAIRAGHLFDAAETAASATAYSPWHVLLAALERFRPPIPGAGSASRPLVPLNDGEAREMRRRSLPVDLVCLGAEAWEQERAGNARDAIRLLDAVAESARSAGLAWLYLQVAELAVTVAVRSGDWDRARVLEDDLASFAERPQPGLLGRVRDGAAIVRAARRYQQALPVDDDELSRVISGDRNSAATGLRVPAQMMRLLPRLDEPADAGRAVETVTELLRHSGRRYPRLVGCSLLRLVDHYVAAGDRDTAEDVTAFAADVLGAGALELDLARHILAGRDESTAAALLAALERSHRAWHPGAPVGAWLLLAESTSLAQGGLRHRYLAKAVSSSRRHRTIRPFLARSFAGARLLAEAPPASRTDSWSALILERTSGWTDAISSTPPLTLTARELDVLQDLPTHHGIAAIAARHHLSVNTVKTHLRSIYLKLDVNDRSGAVDRARREGIL</sequence>
<dbReference type="AlphaFoldDB" id="A0A1X9LF93"/>
<dbReference type="EMBL" id="CP020715">
    <property type="protein sequence ID" value="ARJ03876.1"/>
    <property type="molecule type" value="Genomic_DNA"/>
</dbReference>
<evidence type="ECO:0000259" key="4">
    <source>
        <dbReference type="PROSITE" id="PS50043"/>
    </source>
</evidence>
<dbReference type="STRING" id="1619308.B5808_00475"/>
<evidence type="ECO:0000313" key="6">
    <source>
        <dbReference type="Proteomes" id="UP000192775"/>
    </source>
</evidence>
<dbReference type="InterPro" id="IPR016032">
    <property type="entry name" value="Sig_transdc_resp-reg_C-effctor"/>
</dbReference>
<keyword evidence="2" id="KW-0238">DNA-binding</keyword>
<dbReference type="RefSeq" id="WP_085017688.1">
    <property type="nucleotide sequence ID" value="NZ_CP020715.1"/>
</dbReference>
<dbReference type="GO" id="GO:0006355">
    <property type="term" value="P:regulation of DNA-templated transcription"/>
    <property type="evidence" value="ECO:0007669"/>
    <property type="project" value="InterPro"/>
</dbReference>
<proteinExistence type="predicted"/>
<dbReference type="PANTHER" id="PTHR44688:SF25">
    <property type="entry name" value="HTH LUXR-TYPE DOMAIN-CONTAINING PROTEIN"/>
    <property type="match status" value="1"/>
</dbReference>
<name>A0A1X9LF93_9MICO</name>
<keyword evidence="3" id="KW-0804">Transcription</keyword>
<accession>A0A1X9LF93</accession>
<dbReference type="CDD" id="cd06170">
    <property type="entry name" value="LuxR_C_like"/>
    <property type="match status" value="1"/>
</dbReference>
<evidence type="ECO:0000256" key="2">
    <source>
        <dbReference type="ARBA" id="ARBA00023125"/>
    </source>
</evidence>
<dbReference type="InterPro" id="IPR000792">
    <property type="entry name" value="Tscrpt_reg_LuxR_C"/>
</dbReference>
<dbReference type="Proteomes" id="UP000192775">
    <property type="component" value="Chromosome"/>
</dbReference>
<evidence type="ECO:0000256" key="3">
    <source>
        <dbReference type="ARBA" id="ARBA00023163"/>
    </source>
</evidence>
<protein>
    <recommendedName>
        <fullName evidence="4">HTH luxR-type domain-containing protein</fullName>
    </recommendedName>
</protein>
<dbReference type="GO" id="GO:0003677">
    <property type="term" value="F:DNA binding"/>
    <property type="evidence" value="ECO:0007669"/>
    <property type="project" value="UniProtKB-KW"/>
</dbReference>
<dbReference type="InterPro" id="IPR036388">
    <property type="entry name" value="WH-like_DNA-bd_sf"/>
</dbReference>
<reference evidence="5 6" key="1">
    <citation type="submission" date="2017-04" db="EMBL/GenBank/DDBJ databases">
        <authorList>
            <person name="Afonso C.L."/>
            <person name="Miller P.J."/>
            <person name="Scott M.A."/>
            <person name="Spackman E."/>
            <person name="Goraichik I."/>
            <person name="Dimitrov K.M."/>
            <person name="Suarez D.L."/>
            <person name="Swayne D.E."/>
        </authorList>
    </citation>
    <scope>NUCLEOTIDE SEQUENCE [LARGE SCALE GENOMIC DNA]</scope>
    <source>
        <strain evidence="6">XA(T)</strain>
    </source>
</reference>
<evidence type="ECO:0000313" key="5">
    <source>
        <dbReference type="EMBL" id="ARJ03876.1"/>
    </source>
</evidence>
<dbReference type="SUPFAM" id="SSF46894">
    <property type="entry name" value="C-terminal effector domain of the bipartite response regulators"/>
    <property type="match status" value="1"/>
</dbReference>
<dbReference type="PROSITE" id="PS50043">
    <property type="entry name" value="HTH_LUXR_2"/>
    <property type="match status" value="1"/>
</dbReference>
<dbReference type="Gene3D" id="1.10.10.10">
    <property type="entry name" value="Winged helix-like DNA-binding domain superfamily/Winged helix DNA-binding domain"/>
    <property type="match status" value="1"/>
</dbReference>
<dbReference type="KEGG" id="cphy:B5808_00475"/>
<keyword evidence="6" id="KW-1185">Reference proteome</keyword>
<gene>
    <name evidence="5" type="ORF">B5808_00475</name>
</gene>
<keyword evidence="1" id="KW-0805">Transcription regulation</keyword>
<dbReference type="Pfam" id="PF00196">
    <property type="entry name" value="GerE"/>
    <property type="match status" value="1"/>
</dbReference>
<organism evidence="5 6">
    <name type="scientific">Cnuibacter physcomitrellae</name>
    <dbReference type="NCBI Taxonomy" id="1619308"/>
    <lineage>
        <taxon>Bacteria</taxon>
        <taxon>Bacillati</taxon>
        <taxon>Actinomycetota</taxon>
        <taxon>Actinomycetes</taxon>
        <taxon>Micrococcales</taxon>
        <taxon>Microbacteriaceae</taxon>
        <taxon>Cnuibacter</taxon>
    </lineage>
</organism>
<dbReference type="SMART" id="SM00421">
    <property type="entry name" value="HTH_LUXR"/>
    <property type="match status" value="1"/>
</dbReference>